<dbReference type="InterPro" id="IPR015421">
    <property type="entry name" value="PyrdxlP-dep_Trfase_major"/>
</dbReference>
<dbReference type="InterPro" id="IPR005861">
    <property type="entry name" value="HisP_aminotrans"/>
</dbReference>
<dbReference type="CDD" id="cd00609">
    <property type="entry name" value="AAT_like"/>
    <property type="match status" value="1"/>
</dbReference>
<name>A0AB94IYM5_9BACT</name>
<sequence>MSRFFSAKYKSLMPYVPGEQPRDRKYLKLNANESPFPPSPRAVEYASEASNLLNLYPDPDCTGLTTRIAELCDVAPEEVLVAGGSAAILNLAFMAFCDRYHPAAFPEVTCGLYRVLAELNGVPFKEIPLEEDFTIRAEEYMALGRTLFIANPNDPTGLAMPIPDLEGIVRRTPDNVVVIDEAYVGFGATSCLPLIHRYGNLLVTRTFSKSWSLAGARLGFCVGNPDLIEDLRRVKDSINLCSIDRVTMAAGLGALSDVEYTTNNCRLIRESRRFAADGLALLGFDLTDSVANFLLARHPRVDGRALYLKLREKGVLVRHFDHPALAQYNRITVGSLEDMQQLLKVLKEILGEDE</sequence>
<evidence type="ECO:0000256" key="1">
    <source>
        <dbReference type="ARBA" id="ARBA00001933"/>
    </source>
</evidence>
<feature type="domain" description="Aminotransferase class I/classII large" evidence="7">
    <location>
        <begin position="25"/>
        <end position="346"/>
    </location>
</feature>
<dbReference type="InterPro" id="IPR001917">
    <property type="entry name" value="Aminotrans_II_pyridoxalP_BS"/>
</dbReference>
<evidence type="ECO:0000256" key="4">
    <source>
        <dbReference type="ARBA" id="ARBA00022679"/>
    </source>
</evidence>
<comment type="similarity">
    <text evidence="6">Belongs to the class-II pyridoxal-phosphate-dependent aminotransferase family. Histidinol-phosphate aminotransferase subfamily.</text>
</comment>
<evidence type="ECO:0000256" key="6">
    <source>
        <dbReference type="HAMAP-Rule" id="MF_01023"/>
    </source>
</evidence>
<evidence type="ECO:0000256" key="5">
    <source>
        <dbReference type="ARBA" id="ARBA00022898"/>
    </source>
</evidence>
<dbReference type="InterPro" id="IPR050106">
    <property type="entry name" value="HistidinolP_aminotransfase"/>
</dbReference>
<dbReference type="GO" id="GO:0004400">
    <property type="term" value="F:histidinol-phosphate transaminase activity"/>
    <property type="evidence" value="ECO:0007669"/>
    <property type="project" value="UniProtKB-UniRule"/>
</dbReference>
<evidence type="ECO:0000259" key="7">
    <source>
        <dbReference type="Pfam" id="PF00155"/>
    </source>
</evidence>
<keyword evidence="5 6" id="KW-0663">Pyridoxal phosphate</keyword>
<proteinExistence type="inferred from homology"/>
<protein>
    <recommendedName>
        <fullName evidence="6">Histidinol-phosphate aminotransferase</fullName>
        <ecNumber evidence="6">2.6.1.9</ecNumber>
    </recommendedName>
    <alternativeName>
        <fullName evidence="6">Imidazole acetol-phosphate transaminase</fullName>
    </alternativeName>
</protein>
<feature type="modified residue" description="N6-(pyridoxal phosphate)lysine" evidence="6">
    <location>
        <position position="209"/>
    </location>
</feature>
<dbReference type="InterPro" id="IPR015424">
    <property type="entry name" value="PyrdxlP-dep_Trfase"/>
</dbReference>
<dbReference type="InterPro" id="IPR004839">
    <property type="entry name" value="Aminotransferase_I/II_large"/>
</dbReference>
<dbReference type="KEGG" id="sbr:SY1_20750"/>
<dbReference type="GO" id="GO:0000105">
    <property type="term" value="P:L-histidine biosynthetic process"/>
    <property type="evidence" value="ECO:0007669"/>
    <property type="project" value="UniProtKB-UniRule"/>
</dbReference>
<dbReference type="AlphaFoldDB" id="A0AB94IYM5"/>
<comment type="subunit">
    <text evidence="2 6">Homodimer.</text>
</comment>
<dbReference type="EMBL" id="FP929056">
    <property type="protein sequence ID" value="CBL28837.1"/>
    <property type="molecule type" value="Genomic_DNA"/>
</dbReference>
<accession>A0AB94IYM5</accession>
<dbReference type="GO" id="GO:0030170">
    <property type="term" value="F:pyridoxal phosphate binding"/>
    <property type="evidence" value="ECO:0007669"/>
    <property type="project" value="InterPro"/>
</dbReference>
<dbReference type="PANTHER" id="PTHR43643">
    <property type="entry name" value="HISTIDINOL-PHOSPHATE AMINOTRANSFERASE 2"/>
    <property type="match status" value="1"/>
</dbReference>
<dbReference type="Proteomes" id="UP000008957">
    <property type="component" value="Chromosome"/>
</dbReference>
<organism evidence="8 9">
    <name type="scientific">Fretibacterium fastidiosum</name>
    <dbReference type="NCBI Taxonomy" id="651822"/>
    <lineage>
        <taxon>Bacteria</taxon>
        <taxon>Thermotogati</taxon>
        <taxon>Synergistota</taxon>
        <taxon>Synergistia</taxon>
        <taxon>Synergistales</taxon>
        <taxon>Aminobacteriaceae</taxon>
        <taxon>Fretibacterium</taxon>
    </lineage>
</organism>
<keyword evidence="6" id="KW-0368">Histidine biosynthesis</keyword>
<evidence type="ECO:0000313" key="9">
    <source>
        <dbReference type="Proteomes" id="UP000008957"/>
    </source>
</evidence>
<dbReference type="PANTHER" id="PTHR43643:SF3">
    <property type="entry name" value="HISTIDINOL-PHOSPHATE AMINOTRANSFERASE"/>
    <property type="match status" value="1"/>
</dbReference>
<evidence type="ECO:0000256" key="3">
    <source>
        <dbReference type="ARBA" id="ARBA00022576"/>
    </source>
</evidence>
<dbReference type="Gene3D" id="3.90.1150.10">
    <property type="entry name" value="Aspartate Aminotransferase, domain 1"/>
    <property type="match status" value="1"/>
</dbReference>
<dbReference type="Gene3D" id="3.40.640.10">
    <property type="entry name" value="Type I PLP-dependent aspartate aminotransferase-like (Major domain)"/>
    <property type="match status" value="1"/>
</dbReference>
<dbReference type="SUPFAM" id="SSF53383">
    <property type="entry name" value="PLP-dependent transferases"/>
    <property type="match status" value="1"/>
</dbReference>
<dbReference type="HAMAP" id="MF_01023">
    <property type="entry name" value="HisC_aminotrans_2"/>
    <property type="match status" value="1"/>
</dbReference>
<keyword evidence="4 6" id="KW-0808">Transferase</keyword>
<dbReference type="EC" id="2.6.1.9" evidence="6"/>
<reference evidence="8 9" key="2">
    <citation type="submission" date="2010-03" db="EMBL/GenBank/DDBJ databases">
        <authorList>
            <person name="Pajon A."/>
        </authorList>
    </citation>
    <scope>NUCLEOTIDE SEQUENCE [LARGE SCALE GENOMIC DNA]</scope>
    <source>
        <strain evidence="8 9">SGP1</strain>
    </source>
</reference>
<dbReference type="PROSITE" id="PS00599">
    <property type="entry name" value="AA_TRANSFER_CLASS_2"/>
    <property type="match status" value="1"/>
</dbReference>
<keyword evidence="3 6" id="KW-0032">Aminotransferase</keyword>
<comment type="cofactor">
    <cofactor evidence="1 6">
        <name>pyridoxal 5'-phosphate</name>
        <dbReference type="ChEBI" id="CHEBI:597326"/>
    </cofactor>
</comment>
<dbReference type="RefSeq" id="WP_015556984.1">
    <property type="nucleotide sequence ID" value="NC_021038.1"/>
</dbReference>
<gene>
    <name evidence="6" type="primary">hisC</name>
    <name evidence="8" type="ORF">SY1_20750</name>
</gene>
<comment type="catalytic activity">
    <reaction evidence="6">
        <text>L-histidinol phosphate + 2-oxoglutarate = 3-(imidazol-4-yl)-2-oxopropyl phosphate + L-glutamate</text>
        <dbReference type="Rhea" id="RHEA:23744"/>
        <dbReference type="ChEBI" id="CHEBI:16810"/>
        <dbReference type="ChEBI" id="CHEBI:29985"/>
        <dbReference type="ChEBI" id="CHEBI:57766"/>
        <dbReference type="ChEBI" id="CHEBI:57980"/>
        <dbReference type="EC" id="2.6.1.9"/>
    </reaction>
</comment>
<dbReference type="InterPro" id="IPR015422">
    <property type="entry name" value="PyrdxlP-dep_Trfase_small"/>
</dbReference>
<dbReference type="Pfam" id="PF00155">
    <property type="entry name" value="Aminotran_1_2"/>
    <property type="match status" value="1"/>
</dbReference>
<reference evidence="9" key="1">
    <citation type="submission" date="2010-03" db="EMBL/GenBank/DDBJ databases">
        <title>The genome sequence of Synergistetes sp. SGP1.</title>
        <authorList>
            <consortium name="metaHIT consortium -- http://www.metahit.eu/"/>
            <person name="Pajon A."/>
            <person name="Turner K."/>
            <person name="Parkhill J."/>
            <person name="Wade W."/>
            <person name="Vartoukian S."/>
        </authorList>
    </citation>
    <scope>NUCLEOTIDE SEQUENCE [LARGE SCALE GENOMIC DNA]</scope>
    <source>
        <strain evidence="9">SGP1</strain>
    </source>
</reference>
<evidence type="ECO:0000256" key="2">
    <source>
        <dbReference type="ARBA" id="ARBA00011738"/>
    </source>
</evidence>
<keyword evidence="9" id="KW-1185">Reference proteome</keyword>
<evidence type="ECO:0000313" key="8">
    <source>
        <dbReference type="EMBL" id="CBL28837.1"/>
    </source>
</evidence>
<comment type="pathway">
    <text evidence="6">Amino-acid biosynthesis; L-histidine biosynthesis; L-histidine from 5-phospho-alpha-D-ribose 1-diphosphate: step 7/9.</text>
</comment>
<keyword evidence="6" id="KW-0028">Amino-acid biosynthesis</keyword>